<dbReference type="PATRIC" id="fig|1441095.3.peg.3885"/>
<keyword evidence="4" id="KW-1003">Cell membrane</keyword>
<feature type="transmembrane region" description="Helical" evidence="8">
    <location>
        <begin position="132"/>
        <end position="156"/>
    </location>
</feature>
<dbReference type="AlphaFoldDB" id="A0A0M4FT51"/>
<feature type="transmembrane region" description="Helical" evidence="8">
    <location>
        <begin position="217"/>
        <end position="243"/>
    </location>
</feature>
<dbReference type="PANTHER" id="PTHR23517">
    <property type="entry name" value="RESISTANCE PROTEIN MDTM, PUTATIVE-RELATED-RELATED"/>
    <property type="match status" value="1"/>
</dbReference>
<name>A0A0M4FT51_9BACI</name>
<dbReference type="EMBL" id="CP012600">
    <property type="protein sequence ID" value="ALC83160.1"/>
    <property type="molecule type" value="Genomic_DNA"/>
</dbReference>
<dbReference type="InterPro" id="IPR001958">
    <property type="entry name" value="Tet-R_TetA/multi-R_MdtG-like"/>
</dbReference>
<feature type="transmembrane region" description="Helical" evidence="8">
    <location>
        <begin position="76"/>
        <end position="93"/>
    </location>
</feature>
<protein>
    <submittedName>
        <fullName evidence="10">MFS transporter</fullName>
    </submittedName>
</protein>
<evidence type="ECO:0000256" key="1">
    <source>
        <dbReference type="ARBA" id="ARBA00004651"/>
    </source>
</evidence>
<dbReference type="SUPFAM" id="SSF103473">
    <property type="entry name" value="MFS general substrate transporter"/>
    <property type="match status" value="1"/>
</dbReference>
<gene>
    <name evidence="10" type="ORF">AM592_17500</name>
</gene>
<keyword evidence="6 8" id="KW-1133">Transmembrane helix</keyword>
<keyword evidence="3" id="KW-0813">Transport</keyword>
<feature type="transmembrane region" description="Helical" evidence="8">
    <location>
        <begin position="18"/>
        <end position="36"/>
    </location>
</feature>
<feature type="transmembrane region" description="Helical" evidence="8">
    <location>
        <begin position="267"/>
        <end position="286"/>
    </location>
</feature>
<dbReference type="GO" id="GO:0022857">
    <property type="term" value="F:transmembrane transporter activity"/>
    <property type="evidence" value="ECO:0007669"/>
    <property type="project" value="InterPro"/>
</dbReference>
<dbReference type="PANTHER" id="PTHR23517:SF3">
    <property type="entry name" value="INTEGRAL MEMBRANE TRANSPORT PROTEIN"/>
    <property type="match status" value="1"/>
</dbReference>
<dbReference type="InterPro" id="IPR050171">
    <property type="entry name" value="MFS_Transporters"/>
</dbReference>
<reference evidence="11" key="1">
    <citation type="submission" date="2015-08" db="EMBL/GenBank/DDBJ databases">
        <title>Genome sequencing project for genomic taxonomy and phylogenomics of Bacillus-like bacteria.</title>
        <authorList>
            <person name="Liu B."/>
            <person name="Wang J."/>
            <person name="Zhu Y."/>
            <person name="Liu G."/>
            <person name="Chen Q."/>
            <person name="Chen Z."/>
            <person name="Lan J."/>
            <person name="Che J."/>
            <person name="Ge C."/>
            <person name="Shi H."/>
            <person name="Pan Z."/>
            <person name="Liu X."/>
        </authorList>
    </citation>
    <scope>NUCLEOTIDE SEQUENCE [LARGE SCALE GENOMIC DNA]</scope>
    <source>
        <strain evidence="11">FJAT-4402</strain>
    </source>
</reference>
<dbReference type="Proteomes" id="UP000067625">
    <property type="component" value="Chromosome"/>
</dbReference>
<dbReference type="PROSITE" id="PS50850">
    <property type="entry name" value="MFS"/>
    <property type="match status" value="1"/>
</dbReference>
<feature type="transmembrane region" description="Helical" evidence="8">
    <location>
        <begin position="298"/>
        <end position="315"/>
    </location>
</feature>
<dbReference type="InterPro" id="IPR011701">
    <property type="entry name" value="MFS"/>
</dbReference>
<feature type="transmembrane region" description="Helical" evidence="8">
    <location>
        <begin position="42"/>
        <end position="64"/>
    </location>
</feature>
<feature type="transmembrane region" description="Helical" evidence="8">
    <location>
        <begin position="387"/>
        <end position="405"/>
    </location>
</feature>
<evidence type="ECO:0000313" key="10">
    <source>
        <dbReference type="EMBL" id="ALC83160.1"/>
    </source>
</evidence>
<dbReference type="InterPro" id="IPR020846">
    <property type="entry name" value="MFS_dom"/>
</dbReference>
<dbReference type="GO" id="GO:0005886">
    <property type="term" value="C:plasma membrane"/>
    <property type="evidence" value="ECO:0007669"/>
    <property type="project" value="UniProtKB-SubCell"/>
</dbReference>
<dbReference type="OrthoDB" id="9793283at2"/>
<dbReference type="PRINTS" id="PR01035">
    <property type="entry name" value="TCRTETA"/>
</dbReference>
<dbReference type="Pfam" id="PF07690">
    <property type="entry name" value="MFS_1"/>
    <property type="match status" value="2"/>
</dbReference>
<keyword evidence="7 8" id="KW-0472">Membrane</keyword>
<feature type="transmembrane region" description="Helical" evidence="8">
    <location>
        <begin position="99"/>
        <end position="120"/>
    </location>
</feature>
<evidence type="ECO:0000256" key="2">
    <source>
        <dbReference type="ARBA" id="ARBA00007520"/>
    </source>
</evidence>
<dbReference type="RefSeq" id="WP_053604996.1">
    <property type="nucleotide sequence ID" value="NZ_CP012600.1"/>
</dbReference>
<evidence type="ECO:0000256" key="5">
    <source>
        <dbReference type="ARBA" id="ARBA00022692"/>
    </source>
</evidence>
<proteinExistence type="inferred from homology"/>
<dbReference type="InterPro" id="IPR005829">
    <property type="entry name" value="Sugar_transporter_CS"/>
</dbReference>
<dbReference type="STRING" id="1441095.AM592_17500"/>
<evidence type="ECO:0000256" key="6">
    <source>
        <dbReference type="ARBA" id="ARBA00022989"/>
    </source>
</evidence>
<evidence type="ECO:0000256" key="8">
    <source>
        <dbReference type="SAM" id="Phobius"/>
    </source>
</evidence>
<evidence type="ECO:0000259" key="9">
    <source>
        <dbReference type="PROSITE" id="PS50850"/>
    </source>
</evidence>
<evidence type="ECO:0000256" key="4">
    <source>
        <dbReference type="ARBA" id="ARBA00022475"/>
    </source>
</evidence>
<dbReference type="Gene3D" id="1.20.1250.20">
    <property type="entry name" value="MFS general substrate transporter like domains"/>
    <property type="match status" value="1"/>
</dbReference>
<keyword evidence="5 8" id="KW-0812">Transmembrane</keyword>
<dbReference type="CDD" id="cd17329">
    <property type="entry name" value="MFS_MdtH_MDR_like"/>
    <property type="match status" value="1"/>
</dbReference>
<sequence>MQWLSWDLNLKTRLIGETIFNLMYWMYFPFIALYFSDALGKTTAGILMTLPPLMNIIGSMLGGFLSDRFGRRPSMLMGSLLRVVMFVLFAMSTSHWIDYLAFIGISLGGSIYKPASSAMVADLITEKDRRRVFATFVTGMNIGAVFGPVLGAIFFFHYRSGLLWTCTIVSLLYSIAIFVLIQETLPNSIKKDEKSNTMISFLKDQWKNYAVIFQDKVFSLYILAGVFVTVAFMQLDLYLAVYVNDYVPAQTMFTWNDWSLSLSSAEVFGWMLGLNGLMFVLCVIPITKWFENWSDRNTMILSTLLFGSGMFLIGLTTNVWLLLGFMVILTLGEVISSPVGHSFVSKYAPENARGQYMGASDLQYSVGRFIAPLSIVLSAWLPPIGVFGFLLLCTLIGAALYVRLFQIMPISDQEKKEDGVS</sequence>
<feature type="domain" description="Major facilitator superfamily (MFS) profile" evidence="9">
    <location>
        <begin position="1"/>
        <end position="409"/>
    </location>
</feature>
<keyword evidence="11" id="KW-1185">Reference proteome</keyword>
<organism evidence="10 11">
    <name type="scientific">Bacillus gobiensis</name>
    <dbReference type="NCBI Taxonomy" id="1441095"/>
    <lineage>
        <taxon>Bacteria</taxon>
        <taxon>Bacillati</taxon>
        <taxon>Bacillota</taxon>
        <taxon>Bacilli</taxon>
        <taxon>Bacillales</taxon>
        <taxon>Bacillaceae</taxon>
        <taxon>Bacillus</taxon>
    </lineage>
</organism>
<evidence type="ECO:0000313" key="11">
    <source>
        <dbReference type="Proteomes" id="UP000067625"/>
    </source>
</evidence>
<reference evidence="10 11" key="2">
    <citation type="journal article" date="2016" name="Int. J. Syst. Evol. Microbiol.">
        <title>Bacillus gobiensis sp. nov., isolated from a soil sample.</title>
        <authorList>
            <person name="Liu B."/>
            <person name="Liu G.H."/>
            <person name="Cetin S."/>
            <person name="Schumann P."/>
            <person name="Pan Z.Z."/>
            <person name="Chen Q.Q."/>
        </authorList>
    </citation>
    <scope>NUCLEOTIDE SEQUENCE [LARGE SCALE GENOMIC DNA]</scope>
    <source>
        <strain evidence="10 11">FJAT-4402</strain>
    </source>
</reference>
<dbReference type="InterPro" id="IPR036259">
    <property type="entry name" value="MFS_trans_sf"/>
</dbReference>
<comment type="subcellular location">
    <subcellularLocation>
        <location evidence="1">Cell membrane</location>
        <topology evidence="1">Multi-pass membrane protein</topology>
    </subcellularLocation>
</comment>
<comment type="similarity">
    <text evidence="2">Belongs to the major facilitator superfamily. TCR/Tet family.</text>
</comment>
<accession>A0A0M4FT51</accession>
<feature type="transmembrane region" description="Helical" evidence="8">
    <location>
        <begin position="162"/>
        <end position="181"/>
    </location>
</feature>
<dbReference type="PROSITE" id="PS00216">
    <property type="entry name" value="SUGAR_TRANSPORT_1"/>
    <property type="match status" value="1"/>
</dbReference>
<evidence type="ECO:0000256" key="7">
    <source>
        <dbReference type="ARBA" id="ARBA00023136"/>
    </source>
</evidence>
<evidence type="ECO:0000256" key="3">
    <source>
        <dbReference type="ARBA" id="ARBA00022448"/>
    </source>
</evidence>